<dbReference type="AlphaFoldDB" id="A0A834I826"/>
<keyword evidence="4" id="KW-1185">Reference proteome</keyword>
<dbReference type="PANTHER" id="PTHR21113:SF6">
    <property type="entry name" value="CHITIN-BINDING TYPE-4 DOMAIN-CONTAINING PROTEIN"/>
    <property type="match status" value="1"/>
</dbReference>
<accession>A0A834I826</accession>
<dbReference type="InterPro" id="IPR004302">
    <property type="entry name" value="Cellulose/chitin-bd_N"/>
</dbReference>
<name>A0A834I826_RHYFE</name>
<organism evidence="3 4">
    <name type="scientific">Rhynchophorus ferrugineus</name>
    <name type="common">Red palm weevil</name>
    <name type="synonym">Curculio ferrugineus</name>
    <dbReference type="NCBI Taxonomy" id="354439"/>
    <lineage>
        <taxon>Eukaryota</taxon>
        <taxon>Metazoa</taxon>
        <taxon>Ecdysozoa</taxon>
        <taxon>Arthropoda</taxon>
        <taxon>Hexapoda</taxon>
        <taxon>Insecta</taxon>
        <taxon>Pterygota</taxon>
        <taxon>Neoptera</taxon>
        <taxon>Endopterygota</taxon>
        <taxon>Coleoptera</taxon>
        <taxon>Polyphaga</taxon>
        <taxon>Cucujiformia</taxon>
        <taxon>Curculionidae</taxon>
        <taxon>Dryophthorinae</taxon>
        <taxon>Rhynchophorus</taxon>
    </lineage>
</organism>
<comment type="caution">
    <text evidence="3">The sequence shown here is derived from an EMBL/GenBank/DDBJ whole genome shotgun (WGS) entry which is preliminary data.</text>
</comment>
<evidence type="ECO:0000259" key="2">
    <source>
        <dbReference type="Pfam" id="PF03067"/>
    </source>
</evidence>
<keyword evidence="1" id="KW-0812">Transmembrane</keyword>
<protein>
    <recommendedName>
        <fullName evidence="2">Chitin-binding type-4 domain-containing protein</fullName>
    </recommendedName>
</protein>
<reference evidence="3" key="1">
    <citation type="submission" date="2020-08" db="EMBL/GenBank/DDBJ databases">
        <title>Genome sequencing and assembly of the red palm weevil Rhynchophorus ferrugineus.</title>
        <authorList>
            <person name="Dias G.B."/>
            <person name="Bergman C.M."/>
            <person name="Manee M."/>
        </authorList>
    </citation>
    <scope>NUCLEOTIDE SEQUENCE</scope>
    <source>
        <strain evidence="3">AA-2017</strain>
        <tissue evidence="3">Whole larva</tissue>
    </source>
</reference>
<gene>
    <name evidence="3" type="ORF">GWI33_018068</name>
</gene>
<dbReference type="EMBL" id="JAACXV010014298">
    <property type="protein sequence ID" value="KAF7268872.1"/>
    <property type="molecule type" value="Genomic_DNA"/>
</dbReference>
<dbReference type="OrthoDB" id="64893at2759"/>
<proteinExistence type="predicted"/>
<evidence type="ECO:0000256" key="1">
    <source>
        <dbReference type="SAM" id="Phobius"/>
    </source>
</evidence>
<dbReference type="Pfam" id="PF03067">
    <property type="entry name" value="LPMO_10"/>
    <property type="match status" value="1"/>
</dbReference>
<sequence>MKREKQKATGRTTSKIVNVDSRDQPPWIRRLVKIHSLLRDLDITATNTRQLLSEERYRYFKCSGKMSYHDNKKFLLQCLICFCLGLVDYVAGHGRLMDPPARNSMWRFGFPNPVNYNDNELYCGGYSVQWQQNGGKCGICGDAYNLEEPRPHEAGGLYAKGIVTRHYSVGQSIDIEIELTANHYGRFEISLCPNNNYKQEATQECFDRFPLYLSGPEKSTAFIIPEDGVKKAVFRYQVRLPAYITCTQCVMRWVYYTGNQWGVCENGTHAVGCGKSETFINCADVAITTNVGGAIPPLFIGQDNPYLLYYQDLRFAAPYNVFPLVIREQICVPRKLYRMIPGLDEWCLKNCLRYPPNCPEEVCECPTTCDAVGELRGQSGADVYCMDQCLVYPASKCPRNECSCREESALETFDF</sequence>
<dbReference type="Proteomes" id="UP000625711">
    <property type="component" value="Unassembled WGS sequence"/>
</dbReference>
<evidence type="ECO:0000313" key="3">
    <source>
        <dbReference type="EMBL" id="KAF7268872.1"/>
    </source>
</evidence>
<evidence type="ECO:0000313" key="4">
    <source>
        <dbReference type="Proteomes" id="UP000625711"/>
    </source>
</evidence>
<feature type="transmembrane region" description="Helical" evidence="1">
    <location>
        <begin position="74"/>
        <end position="92"/>
    </location>
</feature>
<feature type="domain" description="Chitin-binding type-4" evidence="2">
    <location>
        <begin position="93"/>
        <end position="285"/>
    </location>
</feature>
<dbReference type="PANTHER" id="PTHR21113">
    <property type="entry name" value="AGAP001705-PA"/>
    <property type="match status" value="1"/>
</dbReference>
<keyword evidence="1" id="KW-1133">Transmembrane helix</keyword>
<keyword evidence="1" id="KW-0472">Membrane</keyword>